<dbReference type="RefSeq" id="XP_062720903.1">
    <property type="nucleotide sequence ID" value="XM_062870718.1"/>
</dbReference>
<keyword evidence="1" id="KW-0479">Metal-binding</keyword>
<evidence type="ECO:0000256" key="1">
    <source>
        <dbReference type="ARBA" id="ARBA00022723"/>
    </source>
</evidence>
<dbReference type="SUPFAM" id="SSF144232">
    <property type="entry name" value="HIT/MYND zinc finger-like"/>
    <property type="match status" value="1"/>
</dbReference>
<dbReference type="PROSITE" id="PS01360">
    <property type="entry name" value="ZF_MYND_1"/>
    <property type="match status" value="1"/>
</dbReference>
<dbReference type="Proteomes" id="UP001273166">
    <property type="component" value="Unassembled WGS sequence"/>
</dbReference>
<evidence type="ECO:0000313" key="6">
    <source>
        <dbReference type="EMBL" id="KAK3305123.1"/>
    </source>
</evidence>
<dbReference type="AlphaFoldDB" id="A0AAJ0GS44"/>
<proteinExistence type="predicted"/>
<keyword evidence="2 4" id="KW-0863">Zinc-finger</keyword>
<sequence length="241" mass="26863">MSRSCTVCLKSPPEVTLKKCAKCSVTPYCSRDCQKADWKAHKKTCGKGSVPLPTADTALSPPKGVEQPIAIPFTRLNEGTWLHDRPEEDVYRLLIDAYRLRVEDDYTFDGDVDDDSLYGGASSGLAGFRRFLHLARQREDLLPPWWSDEKRRECEAFGMASSGHFQDLRCAVEKGDIIEHYGDPRFPMQLRMFAEAVYGRGPGGQDGTLMRQMMVAMEQGTAGPFASFATMDMRTGSFSGV</sequence>
<dbReference type="GO" id="GO:0008270">
    <property type="term" value="F:zinc ion binding"/>
    <property type="evidence" value="ECO:0007669"/>
    <property type="project" value="UniProtKB-KW"/>
</dbReference>
<keyword evidence="3" id="KW-0862">Zinc</keyword>
<evidence type="ECO:0000256" key="4">
    <source>
        <dbReference type="PROSITE-ProRule" id="PRU00134"/>
    </source>
</evidence>
<organism evidence="6 7">
    <name type="scientific">Chaetomium strumarium</name>
    <dbReference type="NCBI Taxonomy" id="1170767"/>
    <lineage>
        <taxon>Eukaryota</taxon>
        <taxon>Fungi</taxon>
        <taxon>Dikarya</taxon>
        <taxon>Ascomycota</taxon>
        <taxon>Pezizomycotina</taxon>
        <taxon>Sordariomycetes</taxon>
        <taxon>Sordariomycetidae</taxon>
        <taxon>Sordariales</taxon>
        <taxon>Chaetomiaceae</taxon>
        <taxon>Chaetomium</taxon>
    </lineage>
</organism>
<dbReference type="PROSITE" id="PS50865">
    <property type="entry name" value="ZF_MYND_2"/>
    <property type="match status" value="1"/>
</dbReference>
<reference evidence="6" key="2">
    <citation type="submission" date="2023-06" db="EMBL/GenBank/DDBJ databases">
        <authorList>
            <consortium name="Lawrence Berkeley National Laboratory"/>
            <person name="Mondo S.J."/>
            <person name="Hensen N."/>
            <person name="Bonometti L."/>
            <person name="Westerberg I."/>
            <person name="Brannstrom I.O."/>
            <person name="Guillou S."/>
            <person name="Cros-Aarteil S."/>
            <person name="Calhoun S."/>
            <person name="Haridas S."/>
            <person name="Kuo A."/>
            <person name="Pangilinan J."/>
            <person name="Riley R."/>
            <person name="Labutti K."/>
            <person name="Andreopoulos B."/>
            <person name="Lipzen A."/>
            <person name="Chen C."/>
            <person name="Yanf M."/>
            <person name="Daum C."/>
            <person name="Ng V."/>
            <person name="Clum A."/>
            <person name="Steindorff A."/>
            <person name="Ohm R."/>
            <person name="Martin F."/>
            <person name="Silar P."/>
            <person name="Natvig D."/>
            <person name="Lalanne C."/>
            <person name="Gautier V."/>
            <person name="Ament-Velasquez S.L."/>
            <person name="Kruys A."/>
            <person name="Hutchinson M.I."/>
            <person name="Powell A.J."/>
            <person name="Barry K."/>
            <person name="Miller A.N."/>
            <person name="Grigoriev I.V."/>
            <person name="Debuchy R."/>
            <person name="Gladieux P."/>
            <person name="Thoren M.H."/>
            <person name="Johannesson H."/>
        </authorList>
    </citation>
    <scope>NUCLEOTIDE SEQUENCE</scope>
    <source>
        <strain evidence="6">CBS 333.67</strain>
    </source>
</reference>
<keyword evidence="7" id="KW-1185">Reference proteome</keyword>
<gene>
    <name evidence="6" type="ORF">B0T15DRAFT_567174</name>
</gene>
<dbReference type="GeneID" id="87889547"/>
<evidence type="ECO:0000256" key="2">
    <source>
        <dbReference type="ARBA" id="ARBA00022771"/>
    </source>
</evidence>
<comment type="caution">
    <text evidence="6">The sequence shown here is derived from an EMBL/GenBank/DDBJ whole genome shotgun (WGS) entry which is preliminary data.</text>
</comment>
<dbReference type="Gene3D" id="6.10.140.2220">
    <property type="match status" value="1"/>
</dbReference>
<dbReference type="InterPro" id="IPR002893">
    <property type="entry name" value="Znf_MYND"/>
</dbReference>
<protein>
    <recommendedName>
        <fullName evidence="5">MYND-type domain-containing protein</fullName>
    </recommendedName>
</protein>
<evidence type="ECO:0000256" key="3">
    <source>
        <dbReference type="ARBA" id="ARBA00022833"/>
    </source>
</evidence>
<evidence type="ECO:0000259" key="5">
    <source>
        <dbReference type="PROSITE" id="PS50865"/>
    </source>
</evidence>
<dbReference type="EMBL" id="JAUDZG010000004">
    <property type="protein sequence ID" value="KAK3305123.1"/>
    <property type="molecule type" value="Genomic_DNA"/>
</dbReference>
<accession>A0AAJ0GS44</accession>
<dbReference type="Pfam" id="PF01753">
    <property type="entry name" value="zf-MYND"/>
    <property type="match status" value="1"/>
</dbReference>
<name>A0AAJ0GS44_9PEZI</name>
<reference evidence="6" key="1">
    <citation type="journal article" date="2023" name="Mol. Phylogenet. Evol.">
        <title>Genome-scale phylogeny and comparative genomics of the fungal order Sordariales.</title>
        <authorList>
            <person name="Hensen N."/>
            <person name="Bonometti L."/>
            <person name="Westerberg I."/>
            <person name="Brannstrom I.O."/>
            <person name="Guillou S."/>
            <person name="Cros-Aarteil S."/>
            <person name="Calhoun S."/>
            <person name="Haridas S."/>
            <person name="Kuo A."/>
            <person name="Mondo S."/>
            <person name="Pangilinan J."/>
            <person name="Riley R."/>
            <person name="LaButti K."/>
            <person name="Andreopoulos B."/>
            <person name="Lipzen A."/>
            <person name="Chen C."/>
            <person name="Yan M."/>
            <person name="Daum C."/>
            <person name="Ng V."/>
            <person name="Clum A."/>
            <person name="Steindorff A."/>
            <person name="Ohm R.A."/>
            <person name="Martin F."/>
            <person name="Silar P."/>
            <person name="Natvig D.O."/>
            <person name="Lalanne C."/>
            <person name="Gautier V."/>
            <person name="Ament-Velasquez S.L."/>
            <person name="Kruys A."/>
            <person name="Hutchinson M.I."/>
            <person name="Powell A.J."/>
            <person name="Barry K."/>
            <person name="Miller A.N."/>
            <person name="Grigoriev I.V."/>
            <person name="Debuchy R."/>
            <person name="Gladieux P."/>
            <person name="Hiltunen Thoren M."/>
            <person name="Johannesson H."/>
        </authorList>
    </citation>
    <scope>NUCLEOTIDE SEQUENCE</scope>
    <source>
        <strain evidence="6">CBS 333.67</strain>
    </source>
</reference>
<evidence type="ECO:0000313" key="7">
    <source>
        <dbReference type="Proteomes" id="UP001273166"/>
    </source>
</evidence>
<feature type="domain" description="MYND-type" evidence="5">
    <location>
        <begin position="5"/>
        <end position="45"/>
    </location>
</feature>